<dbReference type="SUPFAM" id="SSF53335">
    <property type="entry name" value="S-adenosyl-L-methionine-dependent methyltransferases"/>
    <property type="match status" value="1"/>
</dbReference>
<reference evidence="2" key="1">
    <citation type="journal article" date="2014" name="Front. Microbiol.">
        <title>High frequency of phylogenetically diverse reductive dehalogenase-homologous genes in deep subseafloor sedimentary metagenomes.</title>
        <authorList>
            <person name="Kawai M."/>
            <person name="Futagami T."/>
            <person name="Toyoda A."/>
            <person name="Takaki Y."/>
            <person name="Nishi S."/>
            <person name="Hori S."/>
            <person name="Arai W."/>
            <person name="Tsubouchi T."/>
            <person name="Morono Y."/>
            <person name="Uchiyama I."/>
            <person name="Ito T."/>
            <person name="Fujiyama A."/>
            <person name="Inagaki F."/>
            <person name="Takami H."/>
        </authorList>
    </citation>
    <scope>NUCLEOTIDE SEQUENCE</scope>
    <source>
        <strain evidence="2">Expedition CK06-06</strain>
    </source>
</reference>
<accession>X1PYI9</accession>
<evidence type="ECO:0000313" key="2">
    <source>
        <dbReference type="EMBL" id="GAI36009.1"/>
    </source>
</evidence>
<feature type="domain" description="Methyltransferase" evidence="1">
    <location>
        <begin position="67"/>
        <end position="161"/>
    </location>
</feature>
<name>X1PYI9_9ZZZZ</name>
<dbReference type="PANTHER" id="PTHR45128:SF1">
    <property type="entry name" value="S-ADENOSYLMETHIONINE-DEPENDENT METHYLTRANSFERASE RV2258C"/>
    <property type="match status" value="1"/>
</dbReference>
<dbReference type="InterPro" id="IPR041698">
    <property type="entry name" value="Methyltransf_25"/>
</dbReference>
<dbReference type="InterPro" id="IPR029063">
    <property type="entry name" value="SAM-dependent_MTases_sf"/>
</dbReference>
<organism evidence="2">
    <name type="scientific">marine sediment metagenome</name>
    <dbReference type="NCBI Taxonomy" id="412755"/>
    <lineage>
        <taxon>unclassified sequences</taxon>
        <taxon>metagenomes</taxon>
        <taxon>ecological metagenomes</taxon>
    </lineage>
</organism>
<dbReference type="InterPro" id="IPR053173">
    <property type="entry name" value="SAM-binding_MTase"/>
</dbReference>
<protein>
    <recommendedName>
        <fullName evidence="1">Methyltransferase domain-containing protein</fullName>
    </recommendedName>
</protein>
<dbReference type="EMBL" id="BARV01032611">
    <property type="protein sequence ID" value="GAI36009.1"/>
    <property type="molecule type" value="Genomic_DNA"/>
</dbReference>
<feature type="non-terminal residue" evidence="2">
    <location>
        <position position="1"/>
    </location>
</feature>
<dbReference type="Pfam" id="PF13649">
    <property type="entry name" value="Methyltransf_25"/>
    <property type="match status" value="1"/>
</dbReference>
<evidence type="ECO:0000259" key="1">
    <source>
        <dbReference type="Pfam" id="PF13649"/>
    </source>
</evidence>
<dbReference type="AlphaFoldDB" id="X1PYI9"/>
<dbReference type="Gene3D" id="3.40.50.150">
    <property type="entry name" value="Vaccinia Virus protein VP39"/>
    <property type="match status" value="1"/>
</dbReference>
<sequence>PAFYRCISKIYWTFNFHHLTELFIGTKARERQWAARPIAEGYWDNRDHPSKHFFAERIAAFSPIHSILEVGCASGPNLYLLAKRFPQAQIVGIDINQEAVQYGNGQFAREGISNVKLFVGKADKLGEFQDRAFDIVFTNALLIYIGPDKIKEVIEGILRITHHALVLIELHCFEPDDEREFIDVESVALDEFFKDKELWIKRDKLPKPRGPSLGLSPRGACKPSQRLKIELTLI</sequence>
<gene>
    <name evidence="2" type="ORF">S06H3_51403</name>
</gene>
<dbReference type="PANTHER" id="PTHR45128">
    <property type="entry name" value="METHYLTRANSFERASE TYPE 11"/>
    <property type="match status" value="1"/>
</dbReference>
<comment type="caution">
    <text evidence="2">The sequence shown here is derived from an EMBL/GenBank/DDBJ whole genome shotgun (WGS) entry which is preliminary data.</text>
</comment>
<dbReference type="CDD" id="cd02440">
    <property type="entry name" value="AdoMet_MTases"/>
    <property type="match status" value="1"/>
</dbReference>
<proteinExistence type="predicted"/>